<dbReference type="GO" id="GO:0006508">
    <property type="term" value="P:proteolysis"/>
    <property type="evidence" value="ECO:0007669"/>
    <property type="project" value="UniProtKB-KW"/>
</dbReference>
<feature type="transmembrane region" description="Helical" evidence="5">
    <location>
        <begin position="7"/>
        <end position="27"/>
    </location>
</feature>
<keyword evidence="3" id="KW-0788">Thiol protease</keyword>
<evidence type="ECO:0000313" key="6">
    <source>
        <dbReference type="EMBL" id="MDT2667552.1"/>
    </source>
</evidence>
<dbReference type="Gene3D" id="2.40.260.10">
    <property type="entry name" value="Sortase"/>
    <property type="match status" value="1"/>
</dbReference>
<name>A0AAJ2IZN6_9LACT</name>
<dbReference type="NCBIfam" id="TIGR01076">
    <property type="entry name" value="sortase_fam"/>
    <property type="match status" value="1"/>
</dbReference>
<protein>
    <submittedName>
        <fullName evidence="6">Class A sortase</fullName>
    </submittedName>
</protein>
<organism evidence="6 7">
    <name type="scientific">Lactococcus petauri</name>
    <dbReference type="NCBI Taxonomy" id="1940789"/>
    <lineage>
        <taxon>Bacteria</taxon>
        <taxon>Bacillati</taxon>
        <taxon>Bacillota</taxon>
        <taxon>Bacilli</taxon>
        <taxon>Lactobacillales</taxon>
        <taxon>Streptococcaceae</taxon>
        <taxon>Lactococcus</taxon>
    </lineage>
</organism>
<accession>A0AAJ2IZN6</accession>
<evidence type="ECO:0000256" key="5">
    <source>
        <dbReference type="SAM" id="Phobius"/>
    </source>
</evidence>
<dbReference type="InterPro" id="IPR023365">
    <property type="entry name" value="Sortase_dom-sf"/>
</dbReference>
<keyword evidence="2" id="KW-0378">Hydrolase</keyword>
<dbReference type="InterPro" id="IPR005754">
    <property type="entry name" value="Sortase"/>
</dbReference>
<keyword evidence="5" id="KW-1133">Transmembrane helix</keyword>
<evidence type="ECO:0000256" key="2">
    <source>
        <dbReference type="ARBA" id="ARBA00022801"/>
    </source>
</evidence>
<evidence type="ECO:0000256" key="3">
    <source>
        <dbReference type="ARBA" id="ARBA00022807"/>
    </source>
</evidence>
<reference evidence="6" key="1">
    <citation type="submission" date="2023-03" db="EMBL/GenBank/DDBJ databases">
        <authorList>
            <person name="Shen W."/>
            <person name="Cai J."/>
        </authorList>
    </citation>
    <scope>NUCLEOTIDE SEQUENCE</scope>
    <source>
        <strain evidence="6">Y3</strain>
    </source>
</reference>
<keyword evidence="5" id="KW-0812">Transmembrane</keyword>
<dbReference type="SUPFAM" id="SSF63817">
    <property type="entry name" value="Sortase"/>
    <property type="match status" value="1"/>
</dbReference>
<evidence type="ECO:0000256" key="1">
    <source>
        <dbReference type="ARBA" id="ARBA00022670"/>
    </source>
</evidence>
<proteinExistence type="predicted"/>
<dbReference type="Pfam" id="PF04203">
    <property type="entry name" value="Sortase"/>
    <property type="match status" value="1"/>
</dbReference>
<keyword evidence="5" id="KW-0472">Membrane</keyword>
<dbReference type="EMBL" id="JARPYC010000010">
    <property type="protein sequence ID" value="MDT2667552.1"/>
    <property type="molecule type" value="Genomic_DNA"/>
</dbReference>
<dbReference type="InterPro" id="IPR042007">
    <property type="entry name" value="Sortase_A"/>
</dbReference>
<evidence type="ECO:0000313" key="7">
    <source>
        <dbReference type="Proteomes" id="UP001257962"/>
    </source>
</evidence>
<dbReference type="GO" id="GO:0008234">
    <property type="term" value="F:cysteine-type peptidase activity"/>
    <property type="evidence" value="ECO:0007669"/>
    <property type="project" value="UniProtKB-KW"/>
</dbReference>
<evidence type="ECO:0000256" key="4">
    <source>
        <dbReference type="PIRSR" id="PIRSR605754-1"/>
    </source>
</evidence>
<feature type="active site" description="Acyl-thioester intermediate" evidence="4">
    <location>
        <position position="202"/>
    </location>
</feature>
<sequence length="226" mass="25014">MKKIFSLTNIAIAVSVIAFLFGLLVFFSPNIGQHLIKSKGAKEINISHVEMQKNLNKKGEFIPEDVRPLTTTELLANQFSKADLPGIGIISIPDINLELPVFNGITYETMMYGAGTAKPNQQMGKGNYALASHTIFNSFNGSIITNLLFGNLIYAQVGQSIFLTDKDKSYEYKIDNIYRVDVSQGNIIEDHKNKKEITLYTCTTLTGNERLVVHGSLINTSKYKGG</sequence>
<dbReference type="RefSeq" id="WP_206886658.1">
    <property type="nucleotide sequence ID" value="NZ_JARPXS010000010.1"/>
</dbReference>
<dbReference type="AlphaFoldDB" id="A0AAJ2IZN6"/>
<feature type="active site" description="Proton donor/acceptor" evidence="4">
    <location>
        <position position="133"/>
    </location>
</feature>
<dbReference type="Proteomes" id="UP001257962">
    <property type="component" value="Unassembled WGS sequence"/>
</dbReference>
<keyword evidence="1" id="KW-0645">Protease</keyword>
<gene>
    <name evidence="6" type="ORF">P7D34_10050</name>
</gene>
<comment type="caution">
    <text evidence="6">The sequence shown here is derived from an EMBL/GenBank/DDBJ whole genome shotgun (WGS) entry which is preliminary data.</text>
</comment>
<dbReference type="CDD" id="cd06165">
    <property type="entry name" value="Sortase_A"/>
    <property type="match status" value="1"/>
</dbReference>